<comment type="caution">
    <text evidence="2">The sequence shown here is derived from an EMBL/GenBank/DDBJ whole genome shotgun (WGS) entry which is preliminary data.</text>
</comment>
<protein>
    <recommendedName>
        <fullName evidence="4">Secreted protein</fullName>
    </recommendedName>
</protein>
<dbReference type="Proteomes" id="UP000266723">
    <property type="component" value="Unassembled WGS sequence"/>
</dbReference>
<sequence length="91" mass="10724">MKNLWRFPYWLLAFDLAFDVVFLSFQENVCPAQDSRYQWLHDGVCMPNSKFDRVCQAVKVCPYLQSVFAVSSVYWNDVLFPFHPDGLLKPQ</sequence>
<name>A0ABQ7CYN5_BRACR</name>
<dbReference type="EMBL" id="QGKV02000759">
    <property type="protein sequence ID" value="KAF3565182.1"/>
    <property type="molecule type" value="Genomic_DNA"/>
</dbReference>
<keyword evidence="1" id="KW-0732">Signal</keyword>
<organism evidence="2 3">
    <name type="scientific">Brassica cretica</name>
    <name type="common">Mustard</name>
    <dbReference type="NCBI Taxonomy" id="69181"/>
    <lineage>
        <taxon>Eukaryota</taxon>
        <taxon>Viridiplantae</taxon>
        <taxon>Streptophyta</taxon>
        <taxon>Embryophyta</taxon>
        <taxon>Tracheophyta</taxon>
        <taxon>Spermatophyta</taxon>
        <taxon>Magnoliopsida</taxon>
        <taxon>eudicotyledons</taxon>
        <taxon>Gunneridae</taxon>
        <taxon>Pentapetalae</taxon>
        <taxon>rosids</taxon>
        <taxon>malvids</taxon>
        <taxon>Brassicales</taxon>
        <taxon>Brassicaceae</taxon>
        <taxon>Brassiceae</taxon>
        <taxon>Brassica</taxon>
    </lineage>
</organism>
<reference evidence="2 3" key="1">
    <citation type="journal article" date="2020" name="BMC Genomics">
        <title>Intraspecific diversification of the crop wild relative Brassica cretica Lam. using demographic model selection.</title>
        <authorList>
            <person name="Kioukis A."/>
            <person name="Michalopoulou V.A."/>
            <person name="Briers L."/>
            <person name="Pirintsos S."/>
            <person name="Studholme D.J."/>
            <person name="Pavlidis P."/>
            <person name="Sarris P.F."/>
        </authorList>
    </citation>
    <scope>NUCLEOTIDE SEQUENCE [LARGE SCALE GENOMIC DNA]</scope>
    <source>
        <strain evidence="3">cv. PFS-1207/04</strain>
    </source>
</reference>
<evidence type="ECO:0008006" key="4">
    <source>
        <dbReference type="Google" id="ProtNLM"/>
    </source>
</evidence>
<gene>
    <name evidence="2" type="ORF">DY000_02015326</name>
</gene>
<feature type="signal peptide" evidence="1">
    <location>
        <begin position="1"/>
        <end position="23"/>
    </location>
</feature>
<evidence type="ECO:0000313" key="2">
    <source>
        <dbReference type="EMBL" id="KAF3565182.1"/>
    </source>
</evidence>
<keyword evidence="3" id="KW-1185">Reference proteome</keyword>
<feature type="chain" id="PRO_5045205816" description="Secreted protein" evidence="1">
    <location>
        <begin position="24"/>
        <end position="91"/>
    </location>
</feature>
<proteinExistence type="predicted"/>
<evidence type="ECO:0000313" key="3">
    <source>
        <dbReference type="Proteomes" id="UP000266723"/>
    </source>
</evidence>
<accession>A0ABQ7CYN5</accession>
<evidence type="ECO:0000256" key="1">
    <source>
        <dbReference type="SAM" id="SignalP"/>
    </source>
</evidence>